<dbReference type="PANTHER" id="PTHR46268">
    <property type="entry name" value="STRESS RESPONSE PROTEIN NHAX"/>
    <property type="match status" value="1"/>
</dbReference>
<reference evidence="3 5" key="1">
    <citation type="submission" date="2015-09" db="EMBL/GenBank/DDBJ databases">
        <title>Identification and resolution of microdiversity through metagenomic sequencing of parallel consortia.</title>
        <authorList>
            <person name="Nelson W.C."/>
            <person name="Romine M.F."/>
            <person name="Lindemann S.R."/>
        </authorList>
    </citation>
    <scope>NUCLEOTIDE SEQUENCE [LARGE SCALE GENOMIC DNA]</scope>
    <source>
        <strain evidence="3">HL-109</strain>
    </source>
</reference>
<dbReference type="OrthoDB" id="9792500at2"/>
<evidence type="ECO:0000256" key="1">
    <source>
        <dbReference type="ARBA" id="ARBA00008791"/>
    </source>
</evidence>
<evidence type="ECO:0000313" key="5">
    <source>
        <dbReference type="Proteomes" id="UP000050497"/>
    </source>
</evidence>
<evidence type="ECO:0000313" key="6">
    <source>
        <dbReference type="Proteomes" id="UP000182800"/>
    </source>
</evidence>
<dbReference type="EMBL" id="FMBM01000001">
    <property type="protein sequence ID" value="SCC78068.1"/>
    <property type="molecule type" value="Genomic_DNA"/>
</dbReference>
<dbReference type="Proteomes" id="UP000182800">
    <property type="component" value="Unassembled WGS sequence"/>
</dbReference>
<dbReference type="PRINTS" id="PR01438">
    <property type="entry name" value="UNVRSLSTRESS"/>
</dbReference>
<evidence type="ECO:0000259" key="2">
    <source>
        <dbReference type="Pfam" id="PF00582"/>
    </source>
</evidence>
<evidence type="ECO:0000313" key="3">
    <source>
        <dbReference type="EMBL" id="KPQ11077.1"/>
    </source>
</evidence>
<dbReference type="PANTHER" id="PTHR46268:SF6">
    <property type="entry name" value="UNIVERSAL STRESS PROTEIN UP12"/>
    <property type="match status" value="1"/>
</dbReference>
<protein>
    <submittedName>
        <fullName evidence="4">Nucleotide-binding universal stress protein, UspA family</fullName>
    </submittedName>
    <submittedName>
        <fullName evidence="3">Universal stress protein family protein</fullName>
    </submittedName>
</protein>
<proteinExistence type="inferred from homology"/>
<dbReference type="EMBL" id="LJSX01000010">
    <property type="protein sequence ID" value="KPQ11077.1"/>
    <property type="molecule type" value="Genomic_DNA"/>
</dbReference>
<dbReference type="CDD" id="cd00293">
    <property type="entry name" value="USP-like"/>
    <property type="match status" value="1"/>
</dbReference>
<dbReference type="InterPro" id="IPR006015">
    <property type="entry name" value="Universal_stress_UspA"/>
</dbReference>
<dbReference type="AlphaFoldDB" id="A0A0P7XU63"/>
<sequence>MYKDILLAVDLGHPEDEEDAVRTVVEYARAFKSRVHIITVVPDFGMSLVGSFFPKGFEQGALAEADKQLHAYAQEKFPDEITRRHIVGHGVIYKEILHYAGVVKADLIVMSAHRLGLEDYLLGPNAARVVRHADCSVLVVRQGDAPR</sequence>
<dbReference type="Pfam" id="PF00582">
    <property type="entry name" value="Usp"/>
    <property type="match status" value="1"/>
</dbReference>
<evidence type="ECO:0000313" key="4">
    <source>
        <dbReference type="EMBL" id="SCC78068.1"/>
    </source>
</evidence>
<gene>
    <name evidence="4" type="ORF">GA0071312_0064</name>
    <name evidence="3" type="ORF">HLUCCO17_08030</name>
</gene>
<dbReference type="InterPro" id="IPR014729">
    <property type="entry name" value="Rossmann-like_a/b/a_fold"/>
</dbReference>
<keyword evidence="6" id="KW-1185">Reference proteome</keyword>
<dbReference type="Proteomes" id="UP000050497">
    <property type="component" value="Unassembled WGS sequence"/>
</dbReference>
<dbReference type="SUPFAM" id="SSF52402">
    <property type="entry name" value="Adenine nucleotide alpha hydrolases-like"/>
    <property type="match status" value="1"/>
</dbReference>
<comment type="caution">
    <text evidence="3">The sequence shown here is derived from an EMBL/GenBank/DDBJ whole genome shotgun (WGS) entry which is preliminary data.</text>
</comment>
<dbReference type="STRING" id="1653334.GA0071312_0064"/>
<comment type="similarity">
    <text evidence="1">Belongs to the universal stress protein A family.</text>
</comment>
<organism evidence="3 5">
    <name type="scientific">Saliniramus fredricksonii</name>
    <dbReference type="NCBI Taxonomy" id="1653334"/>
    <lineage>
        <taxon>Bacteria</taxon>
        <taxon>Pseudomonadati</taxon>
        <taxon>Pseudomonadota</taxon>
        <taxon>Alphaproteobacteria</taxon>
        <taxon>Hyphomicrobiales</taxon>
        <taxon>Salinarimonadaceae</taxon>
        <taxon>Saliniramus</taxon>
    </lineage>
</organism>
<name>A0A0P7XU63_9HYPH</name>
<reference evidence="4 6" key="2">
    <citation type="submission" date="2016-08" db="EMBL/GenBank/DDBJ databases">
        <authorList>
            <person name="Varghese N."/>
            <person name="Submissions Spin"/>
        </authorList>
    </citation>
    <scope>NUCLEOTIDE SEQUENCE [LARGE SCALE GENOMIC DNA]</scope>
    <source>
        <strain evidence="4 6">HL-109</strain>
    </source>
</reference>
<dbReference type="InterPro" id="IPR006016">
    <property type="entry name" value="UspA"/>
</dbReference>
<dbReference type="Gene3D" id="3.40.50.620">
    <property type="entry name" value="HUPs"/>
    <property type="match status" value="1"/>
</dbReference>
<feature type="domain" description="UspA" evidence="2">
    <location>
        <begin position="1"/>
        <end position="141"/>
    </location>
</feature>
<accession>A0A0P7XU63</accession>
<dbReference type="RefSeq" id="WP_074444065.1">
    <property type="nucleotide sequence ID" value="NZ_FMBM01000001.1"/>
</dbReference>